<gene>
    <name evidence="3" type="ORF">H9657_17380</name>
</gene>
<accession>A0ABR8QHY9</accession>
<dbReference type="Proteomes" id="UP000604241">
    <property type="component" value="Unassembled WGS sequence"/>
</dbReference>
<evidence type="ECO:0000256" key="1">
    <source>
        <dbReference type="SAM" id="MobiDB-lite"/>
    </source>
</evidence>
<reference evidence="3 4" key="1">
    <citation type="submission" date="2020-08" db="EMBL/GenBank/DDBJ databases">
        <title>A Genomic Blueprint of the Chicken Gut Microbiome.</title>
        <authorList>
            <person name="Gilroy R."/>
            <person name="Ravi A."/>
            <person name="Getino M."/>
            <person name="Pursley I."/>
            <person name="Horton D.L."/>
            <person name="Alikhan N.-F."/>
            <person name="Baker D."/>
            <person name="Gharbi K."/>
            <person name="Hall N."/>
            <person name="Watson M."/>
            <person name="Adriaenssens E.M."/>
            <person name="Foster-Nyarko E."/>
            <person name="Jarju S."/>
            <person name="Secka A."/>
            <person name="Antonio M."/>
            <person name="Oren A."/>
            <person name="Chaudhuri R."/>
            <person name="La Ragione R.M."/>
            <person name="Hildebrand F."/>
            <person name="Pallen M.J."/>
        </authorList>
    </citation>
    <scope>NUCLEOTIDE SEQUENCE [LARGE SCALE GENOMIC DNA]</scope>
    <source>
        <strain evidence="3 4">Sa3CUA2</strain>
    </source>
</reference>
<keyword evidence="4" id="KW-1185">Reference proteome</keyword>
<evidence type="ECO:0000256" key="2">
    <source>
        <dbReference type="SAM" id="Phobius"/>
    </source>
</evidence>
<name>A0ABR8QHY9_9CELL</name>
<keyword evidence="2" id="KW-0812">Transmembrane</keyword>
<dbReference type="EMBL" id="JACSQV010000019">
    <property type="protein sequence ID" value="MBD7920046.1"/>
    <property type="molecule type" value="Genomic_DNA"/>
</dbReference>
<sequence length="63" mass="6274">MAAHTSLPASVRPARAARRDPEDHSVRSAVAVVVAGVVLVALLVGGGAVVATLVDLTSWMGAA</sequence>
<feature type="transmembrane region" description="Helical" evidence="2">
    <location>
        <begin position="29"/>
        <end position="54"/>
    </location>
</feature>
<organism evidence="3 4">
    <name type="scientific">Cellulomonas avistercoris</name>
    <dbReference type="NCBI Taxonomy" id="2762242"/>
    <lineage>
        <taxon>Bacteria</taxon>
        <taxon>Bacillati</taxon>
        <taxon>Actinomycetota</taxon>
        <taxon>Actinomycetes</taxon>
        <taxon>Micrococcales</taxon>
        <taxon>Cellulomonadaceae</taxon>
        <taxon>Cellulomonas</taxon>
    </lineage>
</organism>
<comment type="caution">
    <text evidence="3">The sequence shown here is derived from an EMBL/GenBank/DDBJ whole genome shotgun (WGS) entry which is preliminary data.</text>
</comment>
<dbReference type="RefSeq" id="WP_191784721.1">
    <property type="nucleotide sequence ID" value="NZ_JACSQV010000019.1"/>
</dbReference>
<keyword evidence="2" id="KW-1133">Transmembrane helix</keyword>
<evidence type="ECO:0000313" key="3">
    <source>
        <dbReference type="EMBL" id="MBD7920046.1"/>
    </source>
</evidence>
<keyword evidence="2" id="KW-0472">Membrane</keyword>
<proteinExistence type="predicted"/>
<evidence type="ECO:0000313" key="4">
    <source>
        <dbReference type="Proteomes" id="UP000604241"/>
    </source>
</evidence>
<feature type="region of interest" description="Disordered" evidence="1">
    <location>
        <begin position="1"/>
        <end position="23"/>
    </location>
</feature>
<protein>
    <submittedName>
        <fullName evidence="3">Uncharacterized protein</fullName>
    </submittedName>
</protein>